<evidence type="ECO:0000256" key="1">
    <source>
        <dbReference type="ARBA" id="ARBA00023015"/>
    </source>
</evidence>
<evidence type="ECO:0000313" key="5">
    <source>
        <dbReference type="EMBL" id="RDI46647.1"/>
    </source>
</evidence>
<dbReference type="PANTHER" id="PTHR34580">
    <property type="match status" value="1"/>
</dbReference>
<dbReference type="InterPro" id="IPR028349">
    <property type="entry name" value="PafC-like"/>
</dbReference>
<reference evidence="5 6" key="1">
    <citation type="submission" date="2018-07" db="EMBL/GenBank/DDBJ databases">
        <title>Genomic Encyclopedia of Type Strains, Phase IV (KMG-IV): sequencing the most valuable type-strain genomes for metagenomic binning, comparative biology and taxonomic classification.</title>
        <authorList>
            <person name="Goeker M."/>
        </authorList>
    </citation>
    <scope>NUCLEOTIDE SEQUENCE [LARGE SCALE GENOMIC DNA]</scope>
    <source>
        <strain evidence="5 6">DSM 44952</strain>
    </source>
</reference>
<keyword evidence="2 5" id="KW-0238">DNA-binding</keyword>
<dbReference type="PROSITE" id="PS52050">
    <property type="entry name" value="WYL"/>
    <property type="match status" value="1"/>
</dbReference>
<proteinExistence type="predicted"/>
<dbReference type="Proteomes" id="UP000255355">
    <property type="component" value="Unassembled WGS sequence"/>
</dbReference>
<name>A0A370GSH2_9NOCA</name>
<dbReference type="STRING" id="1210089.GCA_001613165_07519"/>
<dbReference type="RefSeq" id="WP_246011521.1">
    <property type="nucleotide sequence ID" value="NZ_QQAZ01000010.1"/>
</dbReference>
<evidence type="ECO:0000313" key="6">
    <source>
        <dbReference type="Proteomes" id="UP000255355"/>
    </source>
</evidence>
<dbReference type="EMBL" id="QQAZ01000010">
    <property type="protein sequence ID" value="RDI46647.1"/>
    <property type="molecule type" value="Genomic_DNA"/>
</dbReference>
<dbReference type="PROSITE" id="PS51000">
    <property type="entry name" value="HTH_DEOR_2"/>
    <property type="match status" value="1"/>
</dbReference>
<dbReference type="InterPro" id="IPR011991">
    <property type="entry name" value="ArsR-like_HTH"/>
</dbReference>
<dbReference type="InterPro" id="IPR026881">
    <property type="entry name" value="WYL_dom"/>
</dbReference>
<dbReference type="PROSITE" id="PS00894">
    <property type="entry name" value="HTH_DEOR_1"/>
    <property type="match status" value="1"/>
</dbReference>
<keyword evidence="3" id="KW-0804">Transcription</keyword>
<comment type="caution">
    <text evidence="5">The sequence shown here is derived from an EMBL/GenBank/DDBJ whole genome shotgun (WGS) entry which is preliminary data.</text>
</comment>
<dbReference type="AlphaFoldDB" id="A0A370GSH2"/>
<evidence type="ECO:0000256" key="3">
    <source>
        <dbReference type="ARBA" id="ARBA00023163"/>
    </source>
</evidence>
<gene>
    <name evidence="5" type="ORF">DFR68_11052</name>
</gene>
<protein>
    <submittedName>
        <fullName evidence="5">Putative DNA-binding transcriptional regulator YafY</fullName>
    </submittedName>
</protein>
<evidence type="ECO:0000259" key="4">
    <source>
        <dbReference type="PROSITE" id="PS51000"/>
    </source>
</evidence>
<dbReference type="InterPro" id="IPR051534">
    <property type="entry name" value="CBASS_pafABC_assoc_protein"/>
</dbReference>
<dbReference type="InterPro" id="IPR013196">
    <property type="entry name" value="HTH_11"/>
</dbReference>
<sequence length="339" mass="37523">MAVSSGNDPAGSWLQGERADVTRRALELLAFLQTGRRFSGAELARRLGISARTVRRDVERLRDYGYPVTTQPGPGGFYRLTAGTTLPPMVFDDDEAVATVVGLGLLAATTGGPEAGGIGSAADRAFGKIDQFLPKRLRSRAVAVRSTVEAATQIAPALDAEVLTALAAAAVRHEHVAFTYTSPAATSRRRVEPYRQVHMHLRWYLLAWDLDRGDWRTFRVDRIGELEVGTTRFTPRPLPAESGTEYLREALTAGRYRAVVLVDAPAERVADRLKWQDCTIEAVSADRCRVTTWIDSFEWLVLNLAFLDTDFVIEEPAEFRERSRVMAARLHRAGDERPG</sequence>
<dbReference type="InterPro" id="IPR018356">
    <property type="entry name" value="Tscrpt_reg_HTH_DeoR_CS"/>
</dbReference>
<feature type="domain" description="HTH deoR-type" evidence="4">
    <location>
        <begin position="21"/>
        <end position="86"/>
    </location>
</feature>
<dbReference type="InterPro" id="IPR001034">
    <property type="entry name" value="DeoR_HTH"/>
</dbReference>
<dbReference type="PANTHER" id="PTHR34580:SF3">
    <property type="entry name" value="PROTEIN PAFB"/>
    <property type="match status" value="1"/>
</dbReference>
<dbReference type="InterPro" id="IPR036390">
    <property type="entry name" value="WH_DNA-bd_sf"/>
</dbReference>
<keyword evidence="1" id="KW-0805">Transcription regulation</keyword>
<evidence type="ECO:0000256" key="2">
    <source>
        <dbReference type="ARBA" id="ARBA00023125"/>
    </source>
</evidence>
<dbReference type="GO" id="GO:0003700">
    <property type="term" value="F:DNA-binding transcription factor activity"/>
    <property type="evidence" value="ECO:0007669"/>
    <property type="project" value="InterPro"/>
</dbReference>
<dbReference type="Pfam" id="PF13280">
    <property type="entry name" value="WYL"/>
    <property type="match status" value="1"/>
</dbReference>
<dbReference type="SUPFAM" id="SSF46785">
    <property type="entry name" value="Winged helix' DNA-binding domain"/>
    <property type="match status" value="1"/>
</dbReference>
<organism evidence="5 6">
    <name type="scientific">Nocardia mexicana</name>
    <dbReference type="NCBI Taxonomy" id="279262"/>
    <lineage>
        <taxon>Bacteria</taxon>
        <taxon>Bacillati</taxon>
        <taxon>Actinomycetota</taxon>
        <taxon>Actinomycetes</taxon>
        <taxon>Mycobacteriales</taxon>
        <taxon>Nocardiaceae</taxon>
        <taxon>Nocardia</taxon>
    </lineage>
</organism>
<dbReference type="GO" id="GO:0003677">
    <property type="term" value="F:DNA binding"/>
    <property type="evidence" value="ECO:0007669"/>
    <property type="project" value="UniProtKB-KW"/>
</dbReference>
<keyword evidence="6" id="KW-1185">Reference proteome</keyword>
<dbReference type="CDD" id="cd00090">
    <property type="entry name" value="HTH_ARSR"/>
    <property type="match status" value="1"/>
</dbReference>
<dbReference type="PIRSF" id="PIRSF016838">
    <property type="entry name" value="PafC"/>
    <property type="match status" value="1"/>
</dbReference>
<dbReference type="Gene3D" id="1.10.10.10">
    <property type="entry name" value="Winged helix-like DNA-binding domain superfamily/Winged helix DNA-binding domain"/>
    <property type="match status" value="1"/>
</dbReference>
<dbReference type="Pfam" id="PF08279">
    <property type="entry name" value="HTH_11"/>
    <property type="match status" value="1"/>
</dbReference>
<dbReference type="InterPro" id="IPR036388">
    <property type="entry name" value="WH-like_DNA-bd_sf"/>
</dbReference>
<accession>A0A370GSH2</accession>